<dbReference type="EMBL" id="QCYY01003233">
    <property type="protein sequence ID" value="ROT64564.1"/>
    <property type="molecule type" value="Genomic_DNA"/>
</dbReference>
<protein>
    <submittedName>
        <fullName evidence="6">Putative lamin Dm0</fullName>
    </submittedName>
</protein>
<dbReference type="AlphaFoldDB" id="A0A3R7M1D2"/>
<evidence type="ECO:0000313" key="6">
    <source>
        <dbReference type="EMBL" id="ROT64564.1"/>
    </source>
</evidence>
<feature type="coiled-coil region" evidence="3">
    <location>
        <begin position="49"/>
        <end position="126"/>
    </location>
</feature>
<keyword evidence="2 3" id="KW-0175">Coiled coil</keyword>
<accession>A0A3R7M1D2</accession>
<evidence type="ECO:0000259" key="5">
    <source>
        <dbReference type="PROSITE" id="PS51842"/>
    </source>
</evidence>
<proteinExistence type="predicted"/>
<evidence type="ECO:0000256" key="3">
    <source>
        <dbReference type="SAM" id="Coils"/>
    </source>
</evidence>
<feature type="compositionally biased region" description="Low complexity" evidence="4">
    <location>
        <begin position="1"/>
        <end position="22"/>
    </location>
</feature>
<dbReference type="GO" id="GO:0031507">
    <property type="term" value="P:heterochromatin formation"/>
    <property type="evidence" value="ECO:0007669"/>
    <property type="project" value="TreeGrafter"/>
</dbReference>
<dbReference type="GO" id="GO:0051664">
    <property type="term" value="P:nuclear pore localization"/>
    <property type="evidence" value="ECO:0007669"/>
    <property type="project" value="TreeGrafter"/>
</dbReference>
<dbReference type="OrthoDB" id="6377484at2759"/>
<dbReference type="PANTHER" id="PTHR45721">
    <property type="entry name" value="LAMIN DM0-RELATED"/>
    <property type="match status" value="1"/>
</dbReference>
<dbReference type="GO" id="GO:0005652">
    <property type="term" value="C:nuclear lamina"/>
    <property type="evidence" value="ECO:0007669"/>
    <property type="project" value="TreeGrafter"/>
</dbReference>
<keyword evidence="7" id="KW-1185">Reference proteome</keyword>
<dbReference type="Proteomes" id="UP000283509">
    <property type="component" value="Unassembled WGS sequence"/>
</dbReference>
<sequence length="140" mass="15662">MSTRSTSRKVTMVTTTSSSSGTETPKAGTSTPGSAKVRSSPLSPTRLSRLQEKAELQKLNDRLAAYIDRVRQLELENRSLNMQVETIQESMTKEVTSMKGLYEQELSDARKLLDDTAKEKAQLQIDVGKLRSDNEEIRLK</sequence>
<evidence type="ECO:0000256" key="4">
    <source>
        <dbReference type="SAM" id="MobiDB-lite"/>
    </source>
</evidence>
<reference evidence="6 7" key="1">
    <citation type="submission" date="2018-04" db="EMBL/GenBank/DDBJ databases">
        <authorList>
            <person name="Zhang X."/>
            <person name="Yuan J."/>
            <person name="Li F."/>
            <person name="Xiang J."/>
        </authorList>
    </citation>
    <scope>NUCLEOTIDE SEQUENCE [LARGE SCALE GENOMIC DNA]</scope>
    <source>
        <tissue evidence="6">Muscle</tissue>
    </source>
</reference>
<feature type="domain" description="IF rod" evidence="5">
    <location>
        <begin position="52"/>
        <end position="140"/>
    </location>
</feature>
<gene>
    <name evidence="6" type="ORF">C7M84_017498</name>
</gene>
<feature type="region of interest" description="Disordered" evidence="4">
    <location>
        <begin position="1"/>
        <end position="44"/>
    </location>
</feature>
<reference evidence="6 7" key="2">
    <citation type="submission" date="2019-01" db="EMBL/GenBank/DDBJ databases">
        <title>The decoding of complex shrimp genome reveals the adaptation for benthos swimmer, frequently molting mechanism and breeding impact on genome.</title>
        <authorList>
            <person name="Sun Y."/>
            <person name="Gao Y."/>
            <person name="Yu Y."/>
        </authorList>
    </citation>
    <scope>NUCLEOTIDE SEQUENCE [LARGE SCALE GENOMIC DNA]</scope>
    <source>
        <tissue evidence="6">Muscle</tissue>
    </source>
</reference>
<dbReference type="STRING" id="6689.A0A3R7M1D2"/>
<dbReference type="PANTHER" id="PTHR45721:SF11">
    <property type="entry name" value="LAMIN DM0-RELATED"/>
    <property type="match status" value="1"/>
</dbReference>
<comment type="caution">
    <text evidence="6">The sequence shown here is derived from an EMBL/GenBank/DDBJ whole genome shotgun (WGS) entry which is preliminary data.</text>
</comment>
<evidence type="ECO:0000256" key="1">
    <source>
        <dbReference type="ARBA" id="ARBA00022754"/>
    </source>
</evidence>
<dbReference type="GO" id="GO:0005200">
    <property type="term" value="F:structural constituent of cytoskeleton"/>
    <property type="evidence" value="ECO:0007669"/>
    <property type="project" value="TreeGrafter"/>
</dbReference>
<dbReference type="GO" id="GO:0007097">
    <property type="term" value="P:nuclear migration"/>
    <property type="evidence" value="ECO:0007669"/>
    <property type="project" value="TreeGrafter"/>
</dbReference>
<dbReference type="SUPFAM" id="SSF64593">
    <property type="entry name" value="Intermediate filament protein, coiled coil region"/>
    <property type="match status" value="1"/>
</dbReference>
<dbReference type="InterPro" id="IPR039008">
    <property type="entry name" value="IF_rod_dom"/>
</dbReference>
<evidence type="ECO:0000256" key="2">
    <source>
        <dbReference type="ARBA" id="ARBA00023054"/>
    </source>
</evidence>
<keyword evidence="1" id="KW-0403">Intermediate filament</keyword>
<dbReference type="Gene3D" id="1.20.5.1160">
    <property type="entry name" value="Vasodilator-stimulated phosphoprotein"/>
    <property type="match status" value="1"/>
</dbReference>
<organism evidence="6 7">
    <name type="scientific">Penaeus vannamei</name>
    <name type="common">Whiteleg shrimp</name>
    <name type="synonym">Litopenaeus vannamei</name>
    <dbReference type="NCBI Taxonomy" id="6689"/>
    <lineage>
        <taxon>Eukaryota</taxon>
        <taxon>Metazoa</taxon>
        <taxon>Ecdysozoa</taxon>
        <taxon>Arthropoda</taxon>
        <taxon>Crustacea</taxon>
        <taxon>Multicrustacea</taxon>
        <taxon>Malacostraca</taxon>
        <taxon>Eumalacostraca</taxon>
        <taxon>Eucarida</taxon>
        <taxon>Decapoda</taxon>
        <taxon>Dendrobranchiata</taxon>
        <taxon>Penaeoidea</taxon>
        <taxon>Penaeidae</taxon>
        <taxon>Penaeus</taxon>
    </lineage>
</organism>
<dbReference type="Pfam" id="PF00038">
    <property type="entry name" value="Filament"/>
    <property type="match status" value="1"/>
</dbReference>
<evidence type="ECO:0000313" key="7">
    <source>
        <dbReference type="Proteomes" id="UP000283509"/>
    </source>
</evidence>
<dbReference type="GO" id="GO:0005882">
    <property type="term" value="C:intermediate filament"/>
    <property type="evidence" value="ECO:0007669"/>
    <property type="project" value="UniProtKB-KW"/>
</dbReference>
<name>A0A3R7M1D2_PENVA</name>
<dbReference type="GO" id="GO:0090435">
    <property type="term" value="P:protein localization to nuclear envelope"/>
    <property type="evidence" value="ECO:0007669"/>
    <property type="project" value="TreeGrafter"/>
</dbReference>
<dbReference type="GO" id="GO:0006998">
    <property type="term" value="P:nuclear envelope organization"/>
    <property type="evidence" value="ECO:0007669"/>
    <property type="project" value="TreeGrafter"/>
</dbReference>
<dbReference type="PROSITE" id="PS51842">
    <property type="entry name" value="IF_ROD_2"/>
    <property type="match status" value="1"/>
</dbReference>